<organism evidence="2 3">
    <name type="scientific">Fastidiosipila sanguinis</name>
    <dbReference type="NCBI Taxonomy" id="236753"/>
    <lineage>
        <taxon>Bacteria</taxon>
        <taxon>Bacillati</taxon>
        <taxon>Bacillota</taxon>
        <taxon>Clostridia</taxon>
        <taxon>Eubacteriales</taxon>
        <taxon>Oscillospiraceae</taxon>
        <taxon>Fastidiosipila</taxon>
    </lineage>
</organism>
<dbReference type="RefSeq" id="WP_106012976.1">
    <property type="nucleotide sequence ID" value="NZ_CP027226.1"/>
</dbReference>
<gene>
    <name evidence="2" type="ORF">C5Q98_07320</name>
</gene>
<keyword evidence="1" id="KW-0472">Membrane</keyword>
<reference evidence="3" key="1">
    <citation type="submission" date="2018-02" db="EMBL/GenBank/DDBJ databases">
        <authorList>
            <person name="Holder M.E."/>
            <person name="Ajami N.J."/>
            <person name="Petrosino J.F."/>
        </authorList>
    </citation>
    <scope>NUCLEOTIDE SEQUENCE [LARGE SCALE GENOMIC DNA]</scope>
    <source>
        <strain evidence="3">CCUG 47711</strain>
    </source>
</reference>
<dbReference type="AlphaFoldDB" id="A0A2S0KPV1"/>
<dbReference type="KEGG" id="fsa:C5Q98_07320"/>
<dbReference type="Proteomes" id="UP000237947">
    <property type="component" value="Chromosome"/>
</dbReference>
<evidence type="ECO:0000256" key="1">
    <source>
        <dbReference type="SAM" id="Phobius"/>
    </source>
</evidence>
<feature type="transmembrane region" description="Helical" evidence="1">
    <location>
        <begin position="52"/>
        <end position="69"/>
    </location>
</feature>
<protein>
    <submittedName>
        <fullName evidence="2">Uncharacterized protein</fullName>
    </submittedName>
</protein>
<evidence type="ECO:0000313" key="2">
    <source>
        <dbReference type="EMBL" id="AVM43029.1"/>
    </source>
</evidence>
<name>A0A2S0KPV1_9FIRM</name>
<keyword evidence="3" id="KW-1185">Reference proteome</keyword>
<keyword evidence="1" id="KW-0812">Transmembrane</keyword>
<feature type="transmembrane region" description="Helical" evidence="1">
    <location>
        <begin position="27"/>
        <end position="46"/>
    </location>
</feature>
<dbReference type="EMBL" id="CP027226">
    <property type="protein sequence ID" value="AVM43029.1"/>
    <property type="molecule type" value="Genomic_DNA"/>
</dbReference>
<keyword evidence="1" id="KW-1133">Transmembrane helix</keyword>
<proteinExistence type="predicted"/>
<accession>A0A2S0KPV1</accession>
<sequence length="73" mass="8095">MGDIWNKIRSLDPIAEWKSTDSNRRKVWIVVRVTLMIVIGIAIGLIVLAFKLLFIIAGVAFVAGGSGSNNRRR</sequence>
<evidence type="ECO:0000313" key="3">
    <source>
        <dbReference type="Proteomes" id="UP000237947"/>
    </source>
</evidence>